<gene>
    <name evidence="1" type="ORF">EDD42_2242</name>
</gene>
<organism evidence="1 2">
    <name type="scientific">Plantibacter flavus</name>
    <dbReference type="NCBI Taxonomy" id="150123"/>
    <lineage>
        <taxon>Bacteria</taxon>
        <taxon>Bacillati</taxon>
        <taxon>Actinomycetota</taxon>
        <taxon>Actinomycetes</taxon>
        <taxon>Micrococcales</taxon>
        <taxon>Microbacteriaceae</taxon>
        <taxon>Plantibacter</taxon>
    </lineage>
</organism>
<proteinExistence type="predicted"/>
<comment type="caution">
    <text evidence="1">The sequence shown here is derived from an EMBL/GenBank/DDBJ whole genome shotgun (WGS) entry which is preliminary data.</text>
</comment>
<accession>A0A3N2C4H0</accession>
<name>A0A3N2C4H0_9MICO</name>
<evidence type="ECO:0000313" key="1">
    <source>
        <dbReference type="EMBL" id="ROR82154.1"/>
    </source>
</evidence>
<dbReference type="EMBL" id="RKHL01000001">
    <property type="protein sequence ID" value="ROR82154.1"/>
    <property type="molecule type" value="Genomic_DNA"/>
</dbReference>
<reference evidence="1 2" key="1">
    <citation type="submission" date="2018-11" db="EMBL/GenBank/DDBJ databases">
        <title>Sequencing the genomes of 1000 actinobacteria strains.</title>
        <authorList>
            <person name="Klenk H.-P."/>
        </authorList>
    </citation>
    <scope>NUCLEOTIDE SEQUENCE [LARGE SCALE GENOMIC DNA]</scope>
    <source>
        <strain evidence="1 2">DSM 14012</strain>
    </source>
</reference>
<evidence type="ECO:0000313" key="2">
    <source>
        <dbReference type="Proteomes" id="UP000266915"/>
    </source>
</evidence>
<protein>
    <submittedName>
        <fullName evidence="1">Uncharacterized protein</fullName>
    </submittedName>
</protein>
<dbReference type="AlphaFoldDB" id="A0A3N2C4H0"/>
<dbReference type="Proteomes" id="UP000266915">
    <property type="component" value="Unassembled WGS sequence"/>
</dbReference>
<keyword evidence="2" id="KW-1185">Reference proteome</keyword>
<sequence>MRTTIATPDDRRDGHLSDSVILRHIPPAALRSYADAMTVGTRHRSAERRVLGSRVIASCVAVMIALSGCTTAGSPVPTATRTASAEGLVIEFRQNRDQYASDAAIVRVGNGGDHDITIVGLELSGSAFSAPTVRDRSSTIRAGQTTDLAVELPPIDCDARDGESQVDLLLRLDDDSVLSAADLPDPTDALQRIRSATCTVAAVQRIAKVAAAPGIRLEGAGSTTVAVLTITAVPTGAPGRLELVALRSTVLLRPAPTDGGGGPPQDWPLSLTVDAADGPQSIELRIMPTRCDPHALAEDKVGTLFPLVVRIDDGPEAVMTLPLDADTAEALKDAVRARCA</sequence>